<feature type="region of interest" description="Disordered" evidence="5">
    <location>
        <begin position="153"/>
        <end position="201"/>
    </location>
</feature>
<sequence length="201" mass="20210">MRRRAAGPHTLGAGAVGAALALVLTPAAAADTGEVAGDPDAVTEETLADAVVPIDPAPSVIGIAPSESVEELETEKSEGGTTTVTIAADVLFAFDEASLTDEAQDTIAGIAGRLEGAGGTVQVVGHSDGIGDDAYNQELSEDRAEAVKGAIEDELGSAAPDIEAEGRGSSEPVAEETDGEGNDVPSARAENRRVEITFEGD</sequence>
<gene>
    <name evidence="8" type="ORF">O4U47_23645</name>
</gene>
<keyword evidence="2 4" id="KW-0472">Membrane</keyword>
<reference evidence="8" key="1">
    <citation type="submission" date="2023-01" db="EMBL/GenBank/DDBJ databases">
        <title>Draft genome sequence of Nocardiopsis sp. LSu2-4 isolated from halophytes.</title>
        <authorList>
            <person name="Duangmal K."/>
            <person name="Chantavorakit T."/>
        </authorList>
    </citation>
    <scope>NUCLEOTIDE SEQUENCE</scope>
    <source>
        <strain evidence="8">LSu2-4</strain>
    </source>
</reference>
<dbReference type="InterPro" id="IPR006665">
    <property type="entry name" value="OmpA-like"/>
</dbReference>
<accession>A0ABT4TS67</accession>
<dbReference type="PROSITE" id="PS51123">
    <property type="entry name" value="OMPA_2"/>
    <property type="match status" value="1"/>
</dbReference>
<dbReference type="PANTHER" id="PTHR30329:SF21">
    <property type="entry name" value="LIPOPROTEIN YIAD-RELATED"/>
    <property type="match status" value="1"/>
</dbReference>
<protein>
    <submittedName>
        <fullName evidence="8">OmpA family protein</fullName>
    </submittedName>
</protein>
<dbReference type="Proteomes" id="UP001165685">
    <property type="component" value="Unassembled WGS sequence"/>
</dbReference>
<evidence type="ECO:0000256" key="4">
    <source>
        <dbReference type="PROSITE-ProRule" id="PRU00473"/>
    </source>
</evidence>
<evidence type="ECO:0000256" key="3">
    <source>
        <dbReference type="ARBA" id="ARBA00023237"/>
    </source>
</evidence>
<keyword evidence="6" id="KW-0732">Signal</keyword>
<comment type="subcellular location">
    <subcellularLocation>
        <location evidence="1">Cell outer membrane</location>
    </subcellularLocation>
</comment>
<dbReference type="InterPro" id="IPR006664">
    <property type="entry name" value="OMP_bac"/>
</dbReference>
<dbReference type="CDD" id="cd07185">
    <property type="entry name" value="OmpA_C-like"/>
    <property type="match status" value="1"/>
</dbReference>
<dbReference type="Gene3D" id="3.30.1330.60">
    <property type="entry name" value="OmpA-like domain"/>
    <property type="match status" value="1"/>
</dbReference>
<keyword evidence="9" id="KW-1185">Reference proteome</keyword>
<dbReference type="InterPro" id="IPR036737">
    <property type="entry name" value="OmpA-like_sf"/>
</dbReference>
<name>A0ABT4TS67_9ACTN</name>
<comment type="caution">
    <text evidence="8">The sequence shown here is derived from an EMBL/GenBank/DDBJ whole genome shotgun (WGS) entry which is preliminary data.</text>
</comment>
<feature type="signal peptide" evidence="6">
    <location>
        <begin position="1"/>
        <end position="29"/>
    </location>
</feature>
<dbReference type="PANTHER" id="PTHR30329">
    <property type="entry name" value="STATOR ELEMENT OF FLAGELLAR MOTOR COMPLEX"/>
    <property type="match status" value="1"/>
</dbReference>
<evidence type="ECO:0000256" key="1">
    <source>
        <dbReference type="ARBA" id="ARBA00004442"/>
    </source>
</evidence>
<dbReference type="SUPFAM" id="SSF103088">
    <property type="entry name" value="OmpA-like"/>
    <property type="match status" value="1"/>
</dbReference>
<dbReference type="EMBL" id="JAQFWP010000057">
    <property type="protein sequence ID" value="MDA2807523.1"/>
    <property type="molecule type" value="Genomic_DNA"/>
</dbReference>
<evidence type="ECO:0000259" key="7">
    <source>
        <dbReference type="PROSITE" id="PS51123"/>
    </source>
</evidence>
<evidence type="ECO:0000313" key="9">
    <source>
        <dbReference type="Proteomes" id="UP001165685"/>
    </source>
</evidence>
<evidence type="ECO:0000256" key="6">
    <source>
        <dbReference type="SAM" id="SignalP"/>
    </source>
</evidence>
<feature type="chain" id="PRO_5046429558" evidence="6">
    <location>
        <begin position="30"/>
        <end position="201"/>
    </location>
</feature>
<keyword evidence="3" id="KW-0998">Cell outer membrane</keyword>
<organism evidence="8 9">
    <name type="scientific">Nocardiopsis suaedae</name>
    <dbReference type="NCBI Taxonomy" id="3018444"/>
    <lineage>
        <taxon>Bacteria</taxon>
        <taxon>Bacillati</taxon>
        <taxon>Actinomycetota</taxon>
        <taxon>Actinomycetes</taxon>
        <taxon>Streptosporangiales</taxon>
        <taxon>Nocardiopsidaceae</taxon>
        <taxon>Nocardiopsis</taxon>
    </lineage>
</organism>
<dbReference type="PRINTS" id="PR01021">
    <property type="entry name" value="OMPADOMAIN"/>
</dbReference>
<feature type="domain" description="OmpA-like" evidence="7">
    <location>
        <begin position="79"/>
        <end position="201"/>
    </location>
</feature>
<proteinExistence type="predicted"/>
<dbReference type="RefSeq" id="WP_270680151.1">
    <property type="nucleotide sequence ID" value="NZ_JAQFWP010000057.1"/>
</dbReference>
<evidence type="ECO:0000256" key="2">
    <source>
        <dbReference type="ARBA" id="ARBA00023136"/>
    </source>
</evidence>
<dbReference type="Pfam" id="PF00691">
    <property type="entry name" value="OmpA"/>
    <property type="match status" value="1"/>
</dbReference>
<feature type="compositionally biased region" description="Basic and acidic residues" evidence="5">
    <location>
        <begin position="189"/>
        <end position="201"/>
    </location>
</feature>
<evidence type="ECO:0000256" key="5">
    <source>
        <dbReference type="SAM" id="MobiDB-lite"/>
    </source>
</evidence>
<dbReference type="InterPro" id="IPR050330">
    <property type="entry name" value="Bact_OuterMem_StrucFunc"/>
</dbReference>
<evidence type="ECO:0000313" key="8">
    <source>
        <dbReference type="EMBL" id="MDA2807523.1"/>
    </source>
</evidence>